<feature type="region of interest" description="Disordered" evidence="1">
    <location>
        <begin position="1"/>
        <end position="27"/>
    </location>
</feature>
<gene>
    <name evidence="2" type="ORF">KFK09_014233</name>
</gene>
<dbReference type="AlphaFoldDB" id="A0A8T3BF31"/>
<proteinExistence type="predicted"/>
<sequence>MSDSDHPGRKSGPDTRRWPNRPTGCSPSPATTCVALAAGEQACPIGQAVAACWPEVSPFFELKFLLFFLIVWAQKILKKIPKNPKENLKKIQNFLESSLLFENTINRALRPIEKLHLLFFSLWLSNS</sequence>
<dbReference type="EMBL" id="JAGYWB010000010">
    <property type="protein sequence ID" value="KAI0508099.1"/>
    <property type="molecule type" value="Genomic_DNA"/>
</dbReference>
<protein>
    <submittedName>
        <fullName evidence="2">Uncharacterized protein</fullName>
    </submittedName>
</protein>
<keyword evidence="3" id="KW-1185">Reference proteome</keyword>
<evidence type="ECO:0000256" key="1">
    <source>
        <dbReference type="SAM" id="MobiDB-lite"/>
    </source>
</evidence>
<dbReference type="Proteomes" id="UP000829196">
    <property type="component" value="Unassembled WGS sequence"/>
</dbReference>
<accession>A0A8T3BF31</accession>
<evidence type="ECO:0000313" key="3">
    <source>
        <dbReference type="Proteomes" id="UP000829196"/>
    </source>
</evidence>
<organism evidence="2 3">
    <name type="scientific">Dendrobium nobile</name>
    <name type="common">Orchid</name>
    <dbReference type="NCBI Taxonomy" id="94219"/>
    <lineage>
        <taxon>Eukaryota</taxon>
        <taxon>Viridiplantae</taxon>
        <taxon>Streptophyta</taxon>
        <taxon>Embryophyta</taxon>
        <taxon>Tracheophyta</taxon>
        <taxon>Spermatophyta</taxon>
        <taxon>Magnoliopsida</taxon>
        <taxon>Liliopsida</taxon>
        <taxon>Asparagales</taxon>
        <taxon>Orchidaceae</taxon>
        <taxon>Epidendroideae</taxon>
        <taxon>Malaxideae</taxon>
        <taxon>Dendrobiinae</taxon>
        <taxon>Dendrobium</taxon>
    </lineage>
</organism>
<reference evidence="2" key="1">
    <citation type="journal article" date="2022" name="Front. Genet.">
        <title>Chromosome-Scale Assembly of the Dendrobium nobile Genome Provides Insights Into the Molecular Mechanism of the Biosynthesis of the Medicinal Active Ingredient of Dendrobium.</title>
        <authorList>
            <person name="Xu Q."/>
            <person name="Niu S.-C."/>
            <person name="Li K.-L."/>
            <person name="Zheng P.-J."/>
            <person name="Zhang X.-J."/>
            <person name="Jia Y."/>
            <person name="Liu Y."/>
            <person name="Niu Y.-X."/>
            <person name="Yu L.-H."/>
            <person name="Chen D.-F."/>
            <person name="Zhang G.-Q."/>
        </authorList>
    </citation>
    <scope>NUCLEOTIDE SEQUENCE</scope>
    <source>
        <tissue evidence="2">Leaf</tissue>
    </source>
</reference>
<feature type="compositionally biased region" description="Basic and acidic residues" evidence="1">
    <location>
        <begin position="1"/>
        <end position="17"/>
    </location>
</feature>
<dbReference type="SMR" id="A0A8T3BF31"/>
<evidence type="ECO:0000313" key="2">
    <source>
        <dbReference type="EMBL" id="KAI0508099.1"/>
    </source>
</evidence>
<name>A0A8T3BF31_DENNO</name>
<comment type="caution">
    <text evidence="2">The sequence shown here is derived from an EMBL/GenBank/DDBJ whole genome shotgun (WGS) entry which is preliminary data.</text>
</comment>